<organism evidence="2 3">
    <name type="scientific">Giardia intestinalis (strain ATCC 50581 / GS clone H7)</name>
    <name type="common">Giardia lamblia</name>
    <dbReference type="NCBI Taxonomy" id="598745"/>
    <lineage>
        <taxon>Eukaryota</taxon>
        <taxon>Metamonada</taxon>
        <taxon>Diplomonadida</taxon>
        <taxon>Hexamitidae</taxon>
        <taxon>Giardiinae</taxon>
        <taxon>Giardia</taxon>
    </lineage>
</organism>
<gene>
    <name evidence="2" type="ORF">GL50581_4015</name>
</gene>
<protein>
    <submittedName>
        <fullName evidence="2">Uncharacterized protein</fullName>
    </submittedName>
</protein>
<feature type="compositionally biased region" description="Low complexity" evidence="1">
    <location>
        <begin position="446"/>
        <end position="459"/>
    </location>
</feature>
<feature type="compositionally biased region" description="Low complexity" evidence="1">
    <location>
        <begin position="406"/>
        <end position="426"/>
    </location>
</feature>
<name>C6LYY6_GIAIB</name>
<dbReference type="VEuPathDB" id="GiardiaDB:GL50581_4015"/>
<dbReference type="OrthoDB" id="10257953at2759"/>
<feature type="compositionally biased region" description="Basic and acidic residues" evidence="1">
    <location>
        <begin position="372"/>
        <end position="382"/>
    </location>
</feature>
<sequence>MSDSIPTRAYQLLGVPVGCEDDNLIDSTYHSSRKLPVSEHATPEERDAIVRTMFLRRLSYACICSSTRRSIYHQVSKLISGLSATPISAKVIAAEPQISWTDENARANCWKTWAKTVVQGPVGFSSIHKAKWFDSTILRGSLAYVSATVAAKLIISITTQFYKANQTALSIETMRLEKTAASTGNAILLGSSQKATDVLKSSINDISDAALEQLAPLVGVLRCSTGNSVPKKTEAKGSQELTSSALKGAFSDDAIMELTASLIEAAGKVIETTEAEVVESITKKYPGLSGLNLSISNVDISTSTPEHHMFNSEAGSVILLQVPVAIQGYKWDQTLRYVLVNLLTGNMCGTVGVSRSKQGIGKFAALFKGKGKGKDKNREVSHEAPSSSSVSKTDATPSTQVEEHTPASPETAAVVASTSSPAKASVGPPPPPAIVASPKPPPPATPTSTESAPQPTSETKPAATFFINKKILGPIDSDTSSSD</sequence>
<dbReference type="EMBL" id="ACGJ01002917">
    <property type="protein sequence ID" value="EES98825.1"/>
    <property type="molecule type" value="Genomic_DNA"/>
</dbReference>
<evidence type="ECO:0000313" key="2">
    <source>
        <dbReference type="EMBL" id="EES98825.1"/>
    </source>
</evidence>
<feature type="region of interest" description="Disordered" evidence="1">
    <location>
        <begin position="370"/>
        <end position="483"/>
    </location>
</feature>
<dbReference type="Proteomes" id="UP000002488">
    <property type="component" value="Unassembled WGS sequence"/>
</dbReference>
<comment type="caution">
    <text evidence="2">The sequence shown here is derived from an EMBL/GenBank/DDBJ whole genome shotgun (WGS) entry which is preliminary data.</text>
</comment>
<reference evidence="2 3" key="1">
    <citation type="journal article" date="2009" name="PLoS Pathog.">
        <title>Draft genome sequencing of giardia intestinalis assemblage B isolate GS: is human giardiasis caused by two different species?</title>
        <authorList>
            <person name="Franzen O."/>
            <person name="Jerlstrom-Hultqvist J."/>
            <person name="Castro E."/>
            <person name="Sherwood E."/>
            <person name="Ankarklev J."/>
            <person name="Reiner D.S."/>
            <person name="Palm D."/>
            <person name="Andersson J.O."/>
            <person name="Andersson B."/>
            <person name="Svard S.G."/>
        </authorList>
    </citation>
    <scope>NUCLEOTIDE SEQUENCE [LARGE SCALE GENOMIC DNA]</scope>
    <source>
        <strain evidence="3">ATCC 50581 / GS clone H7</strain>
    </source>
</reference>
<dbReference type="AlphaFoldDB" id="C6LYY6"/>
<evidence type="ECO:0000256" key="1">
    <source>
        <dbReference type="SAM" id="MobiDB-lite"/>
    </source>
</evidence>
<accession>C6LYY6</accession>
<dbReference type="OMA" id="CICSSTR"/>
<feature type="compositionally biased region" description="Pro residues" evidence="1">
    <location>
        <begin position="427"/>
        <end position="445"/>
    </location>
</feature>
<evidence type="ECO:0000313" key="3">
    <source>
        <dbReference type="Proteomes" id="UP000002488"/>
    </source>
</evidence>
<proteinExistence type="predicted"/>